<evidence type="ECO:0008006" key="10">
    <source>
        <dbReference type="Google" id="ProtNLM"/>
    </source>
</evidence>
<dbReference type="OrthoDB" id="43580at2759"/>
<evidence type="ECO:0000256" key="4">
    <source>
        <dbReference type="ARBA" id="ARBA00022825"/>
    </source>
</evidence>
<dbReference type="GO" id="GO:0004175">
    <property type="term" value="F:endopeptidase activity"/>
    <property type="evidence" value="ECO:0007669"/>
    <property type="project" value="TreeGrafter"/>
</dbReference>
<evidence type="ECO:0000256" key="5">
    <source>
        <dbReference type="SAM" id="MobiDB-lite"/>
    </source>
</evidence>
<evidence type="ECO:0000256" key="2">
    <source>
        <dbReference type="ARBA" id="ARBA00022670"/>
    </source>
</evidence>
<feature type="region of interest" description="Disordered" evidence="5">
    <location>
        <begin position="452"/>
        <end position="490"/>
    </location>
</feature>
<comment type="similarity">
    <text evidence="1">Belongs to the peptidase S41A family.</text>
</comment>
<name>A0A7J7IMR3_9RHOD</name>
<keyword evidence="4" id="KW-0720">Serine protease</keyword>
<dbReference type="GO" id="GO:0006508">
    <property type="term" value="P:proteolysis"/>
    <property type="evidence" value="ECO:0007669"/>
    <property type="project" value="UniProtKB-KW"/>
</dbReference>
<dbReference type="GO" id="GO:0008236">
    <property type="term" value="F:serine-type peptidase activity"/>
    <property type="evidence" value="ECO:0007669"/>
    <property type="project" value="UniProtKB-KW"/>
</dbReference>
<keyword evidence="3" id="KW-0378">Hydrolase</keyword>
<gene>
    <name evidence="8" type="ORF">F1559_000398</name>
</gene>
<dbReference type="Pfam" id="PF17820">
    <property type="entry name" value="PDZ_6"/>
    <property type="match status" value="1"/>
</dbReference>
<dbReference type="SMART" id="SM00245">
    <property type="entry name" value="TSPc"/>
    <property type="match status" value="1"/>
</dbReference>
<dbReference type="InterPro" id="IPR004447">
    <property type="entry name" value="Peptidase_S41A"/>
</dbReference>
<dbReference type="Gene3D" id="3.90.226.10">
    <property type="entry name" value="2-enoyl-CoA Hydratase, Chain A, domain 1"/>
    <property type="match status" value="1"/>
</dbReference>
<dbReference type="InterPro" id="IPR041489">
    <property type="entry name" value="PDZ_6"/>
</dbReference>
<dbReference type="CDD" id="cd07560">
    <property type="entry name" value="Peptidase_S41_CPP"/>
    <property type="match status" value="1"/>
</dbReference>
<dbReference type="SUPFAM" id="SSF52096">
    <property type="entry name" value="ClpP/crotonase"/>
    <property type="match status" value="1"/>
</dbReference>
<dbReference type="SMART" id="SM00228">
    <property type="entry name" value="PDZ"/>
    <property type="match status" value="1"/>
</dbReference>
<dbReference type="InterPro" id="IPR001478">
    <property type="entry name" value="PDZ"/>
</dbReference>
<dbReference type="PANTHER" id="PTHR32060">
    <property type="entry name" value="TAIL-SPECIFIC PROTEASE"/>
    <property type="match status" value="1"/>
</dbReference>
<protein>
    <recommendedName>
        <fullName evidence="10">PDZ domain-containing protein</fullName>
    </recommendedName>
</protein>
<dbReference type="EMBL" id="VWRR01000004">
    <property type="protein sequence ID" value="KAF6004030.1"/>
    <property type="molecule type" value="Genomic_DNA"/>
</dbReference>
<evidence type="ECO:0000313" key="8">
    <source>
        <dbReference type="EMBL" id="KAF6004030.1"/>
    </source>
</evidence>
<feature type="domain" description="Tail specific protease" evidence="7">
    <location>
        <begin position="212"/>
        <end position="418"/>
    </location>
</feature>
<dbReference type="SUPFAM" id="SSF50156">
    <property type="entry name" value="PDZ domain-like"/>
    <property type="match status" value="1"/>
</dbReference>
<dbReference type="Gene3D" id="2.30.42.10">
    <property type="match status" value="1"/>
</dbReference>
<dbReference type="InterPro" id="IPR029045">
    <property type="entry name" value="ClpP/crotonase-like_dom_sf"/>
</dbReference>
<sequence length="490" mass="53181">MATGAAAVTLSPFELKVSLASDTLSAERYRMLWDQAVDIMTNLHYEPNRPTHAASLDFNLEHRPSVARMSAIPWGCSLQTRASTYDAIRVRLGELNDPYSRFLEPDELDAELHPYRHARKISGVGIRFVSSPVVPESSAEEAGINPGDELVMIDDLALEPSSSNAIPITPDEALALLRGPPGTRVRLTVRQPLALPSAESKVSLVSSSSMPTQQIVRTLCADEEAPLLEPSMGYIRIHSFNASATDIFFRAIQTFTHPRDRPAAKGVILDLRNCRGGVFQEAMLMASALIANPDAVLVYTVDSRGFERIHRVRDQWDGWSDAYTIPTATGTRYPAYEGPLVVLVNRASASSSEVLAVALRDHQRALLIGTPTFGKARIQHYFPLVDGSAIVLTVGEYLGPQHERIADHVGLVPSLICTDAPRPFEQLEKQRAPDACIAQAVQFTQEELARASAGAVEGPRPAAGRTPAVASTSTSSSATTPLPRTQTCCK</sequence>
<feature type="compositionally biased region" description="Low complexity" evidence="5">
    <location>
        <begin position="466"/>
        <end position="483"/>
    </location>
</feature>
<keyword evidence="9" id="KW-1185">Reference proteome</keyword>
<organism evidence="8 9">
    <name type="scientific">Cyanidiococcus yangmingshanensis</name>
    <dbReference type="NCBI Taxonomy" id="2690220"/>
    <lineage>
        <taxon>Eukaryota</taxon>
        <taxon>Rhodophyta</taxon>
        <taxon>Bangiophyceae</taxon>
        <taxon>Cyanidiales</taxon>
        <taxon>Cyanidiaceae</taxon>
        <taxon>Cyanidiococcus</taxon>
    </lineage>
</organism>
<dbReference type="InterPro" id="IPR005151">
    <property type="entry name" value="Tail-specific_protease"/>
</dbReference>
<dbReference type="Proteomes" id="UP000530660">
    <property type="component" value="Unassembled WGS sequence"/>
</dbReference>
<evidence type="ECO:0000259" key="6">
    <source>
        <dbReference type="SMART" id="SM00228"/>
    </source>
</evidence>
<dbReference type="AlphaFoldDB" id="A0A7J7IMR3"/>
<dbReference type="InterPro" id="IPR036034">
    <property type="entry name" value="PDZ_sf"/>
</dbReference>
<dbReference type="PANTHER" id="PTHR32060:SF28">
    <property type="entry name" value="PEPTIDASE S41 FAMILY PROTEIN"/>
    <property type="match status" value="1"/>
</dbReference>
<proteinExistence type="inferred from homology"/>
<keyword evidence="2" id="KW-0645">Protease</keyword>
<comment type="caution">
    <text evidence="8">The sequence shown here is derived from an EMBL/GenBank/DDBJ whole genome shotgun (WGS) entry which is preliminary data.</text>
</comment>
<evidence type="ECO:0000313" key="9">
    <source>
        <dbReference type="Proteomes" id="UP000530660"/>
    </source>
</evidence>
<evidence type="ECO:0000259" key="7">
    <source>
        <dbReference type="SMART" id="SM00245"/>
    </source>
</evidence>
<feature type="domain" description="PDZ" evidence="6">
    <location>
        <begin position="122"/>
        <end position="193"/>
    </location>
</feature>
<dbReference type="Pfam" id="PF03572">
    <property type="entry name" value="Peptidase_S41"/>
    <property type="match status" value="1"/>
</dbReference>
<accession>A0A7J7IMR3</accession>
<reference evidence="8 9" key="1">
    <citation type="journal article" date="2020" name="J. Phycol.">
        <title>Comparative genome analysis reveals Cyanidiococcus gen. nov., a new extremophilic red algal genus sister to Cyanidioschyzon (Cyanidioschyzonaceae, Rhodophyta).</title>
        <authorList>
            <person name="Liu S.-L."/>
            <person name="Chiang Y.-R."/>
            <person name="Yoon H.S."/>
            <person name="Fu H.-Y."/>
        </authorList>
    </citation>
    <scope>NUCLEOTIDE SEQUENCE [LARGE SCALE GENOMIC DNA]</scope>
    <source>
        <strain evidence="8 9">THAL066</strain>
    </source>
</reference>
<evidence type="ECO:0000256" key="1">
    <source>
        <dbReference type="ARBA" id="ARBA00009179"/>
    </source>
</evidence>
<evidence type="ECO:0000256" key="3">
    <source>
        <dbReference type="ARBA" id="ARBA00022801"/>
    </source>
</evidence>
<dbReference type="Gene3D" id="3.30.750.44">
    <property type="match status" value="1"/>
</dbReference>